<comment type="similarity">
    <text evidence="6">Belongs to the DNA polymerase HolA subunit family.</text>
</comment>
<dbReference type="GO" id="GO:0003887">
    <property type="term" value="F:DNA-directed DNA polymerase activity"/>
    <property type="evidence" value="ECO:0007669"/>
    <property type="project" value="UniProtKB-KW"/>
</dbReference>
<evidence type="ECO:0000256" key="4">
    <source>
        <dbReference type="ARBA" id="ARBA00022705"/>
    </source>
</evidence>
<evidence type="ECO:0000256" key="7">
    <source>
        <dbReference type="ARBA" id="ARBA00049244"/>
    </source>
</evidence>
<dbReference type="GO" id="GO:0009360">
    <property type="term" value="C:DNA polymerase III complex"/>
    <property type="evidence" value="ECO:0007669"/>
    <property type="project" value="TreeGrafter"/>
</dbReference>
<keyword evidence="9" id="KW-1185">Reference proteome</keyword>
<gene>
    <name evidence="8" type="ORF">DFR52_103765</name>
</gene>
<dbReference type="Gene3D" id="1.20.272.10">
    <property type="match status" value="1"/>
</dbReference>
<keyword evidence="4" id="KW-0235">DNA replication</keyword>
<comment type="catalytic activity">
    <reaction evidence="7">
        <text>DNA(n) + a 2'-deoxyribonucleoside 5'-triphosphate = DNA(n+1) + diphosphate</text>
        <dbReference type="Rhea" id="RHEA:22508"/>
        <dbReference type="Rhea" id="RHEA-COMP:17339"/>
        <dbReference type="Rhea" id="RHEA-COMP:17340"/>
        <dbReference type="ChEBI" id="CHEBI:33019"/>
        <dbReference type="ChEBI" id="CHEBI:61560"/>
        <dbReference type="ChEBI" id="CHEBI:173112"/>
        <dbReference type="EC" id="2.7.7.7"/>
    </reaction>
</comment>
<comment type="caution">
    <text evidence="8">The sequence shown here is derived from an EMBL/GenBank/DDBJ whole genome shotgun (WGS) entry which is preliminary data.</text>
</comment>
<dbReference type="SUPFAM" id="SSF48019">
    <property type="entry name" value="post-AAA+ oligomerization domain-like"/>
    <property type="match status" value="1"/>
</dbReference>
<dbReference type="NCBIfam" id="TIGR01128">
    <property type="entry name" value="holA"/>
    <property type="match status" value="1"/>
</dbReference>
<dbReference type="Proteomes" id="UP000246352">
    <property type="component" value="Unassembled WGS sequence"/>
</dbReference>
<dbReference type="RefSeq" id="WP_110032760.1">
    <property type="nucleotide sequence ID" value="NZ_QGTR01000003.1"/>
</dbReference>
<evidence type="ECO:0000256" key="5">
    <source>
        <dbReference type="ARBA" id="ARBA00022932"/>
    </source>
</evidence>
<evidence type="ECO:0000256" key="6">
    <source>
        <dbReference type="ARBA" id="ARBA00034754"/>
    </source>
</evidence>
<dbReference type="InterPro" id="IPR005790">
    <property type="entry name" value="DNA_polIII_delta"/>
</dbReference>
<keyword evidence="2" id="KW-0808">Transferase</keyword>
<reference evidence="8 9" key="1">
    <citation type="submission" date="2018-05" db="EMBL/GenBank/DDBJ databases">
        <title>Genomic Encyclopedia of Type Strains, Phase IV (KMG-IV): sequencing the most valuable type-strain genomes for metagenomic binning, comparative biology and taxonomic classification.</title>
        <authorList>
            <person name="Goeker M."/>
        </authorList>
    </citation>
    <scope>NUCLEOTIDE SEQUENCE [LARGE SCALE GENOMIC DNA]</scope>
    <source>
        <strain evidence="8 9">DSM 16791</strain>
    </source>
</reference>
<dbReference type="EMBL" id="QGTR01000003">
    <property type="protein sequence ID" value="PWW00558.1"/>
    <property type="molecule type" value="Genomic_DNA"/>
</dbReference>
<evidence type="ECO:0000256" key="1">
    <source>
        <dbReference type="ARBA" id="ARBA00012417"/>
    </source>
</evidence>
<dbReference type="AlphaFoldDB" id="A0A317PL86"/>
<dbReference type="PANTHER" id="PTHR34388:SF1">
    <property type="entry name" value="DNA POLYMERASE III SUBUNIT DELTA"/>
    <property type="match status" value="1"/>
</dbReference>
<protein>
    <recommendedName>
        <fullName evidence="1">DNA-directed DNA polymerase</fullName>
        <ecNumber evidence="1">2.7.7.7</ecNumber>
    </recommendedName>
</protein>
<dbReference type="InterPro" id="IPR027417">
    <property type="entry name" value="P-loop_NTPase"/>
</dbReference>
<evidence type="ECO:0000256" key="2">
    <source>
        <dbReference type="ARBA" id="ARBA00022679"/>
    </source>
</evidence>
<sequence>MAEIKAHEFTAFARREGTPYRIILVYGPDRGLVSERSALLAAKTKIDLKDDFSVQRMEASDIGSDPGRLIDEVQSISLFGGDRLIWVRNAGNERGLMDAVSALSGMNMGSSHILIEAGDLKKGGGLRKIVEASKSALAIPCYSDDSRSVQALIDEELGAAKLTIDGDARLRLAQLLGGDRLASRGELRKLALYCHGRGSVSEQDVIEAIGDAAALSVDDAVEAVFSGDLARLETSLERILASKTAVFLVLRSCLQQLEQLDAMRDQVENHGKQPAAVMAERGRGIHFKRKPIVERALRQWRLPTIRIEMRRLGDAVLETRRRPALEASIARQALLRCCLLSRAK</sequence>
<dbReference type="InterPro" id="IPR008921">
    <property type="entry name" value="DNA_pol3_clamp-load_cplx_C"/>
</dbReference>
<keyword evidence="3" id="KW-0548">Nucleotidyltransferase</keyword>
<evidence type="ECO:0000313" key="8">
    <source>
        <dbReference type="EMBL" id="PWW00558.1"/>
    </source>
</evidence>
<evidence type="ECO:0000256" key="3">
    <source>
        <dbReference type="ARBA" id="ARBA00022695"/>
    </source>
</evidence>
<name>A0A317PL86_9HYPH</name>
<accession>A0A317PL86</accession>
<dbReference type="Gene3D" id="3.40.50.300">
    <property type="entry name" value="P-loop containing nucleotide triphosphate hydrolases"/>
    <property type="match status" value="1"/>
</dbReference>
<dbReference type="GO" id="GO:0006261">
    <property type="term" value="P:DNA-templated DNA replication"/>
    <property type="evidence" value="ECO:0007669"/>
    <property type="project" value="TreeGrafter"/>
</dbReference>
<keyword evidence="5" id="KW-0239">DNA-directed DNA polymerase</keyword>
<dbReference type="Gene3D" id="1.10.8.60">
    <property type="match status" value="1"/>
</dbReference>
<proteinExistence type="inferred from homology"/>
<evidence type="ECO:0000313" key="9">
    <source>
        <dbReference type="Proteomes" id="UP000246352"/>
    </source>
</evidence>
<organism evidence="8 9">
    <name type="scientific">Hoeflea marina</name>
    <dbReference type="NCBI Taxonomy" id="274592"/>
    <lineage>
        <taxon>Bacteria</taxon>
        <taxon>Pseudomonadati</taxon>
        <taxon>Pseudomonadota</taxon>
        <taxon>Alphaproteobacteria</taxon>
        <taxon>Hyphomicrobiales</taxon>
        <taxon>Rhizobiaceae</taxon>
        <taxon>Hoeflea</taxon>
    </lineage>
</organism>
<dbReference type="EC" id="2.7.7.7" evidence="1"/>
<dbReference type="SUPFAM" id="SSF52540">
    <property type="entry name" value="P-loop containing nucleoside triphosphate hydrolases"/>
    <property type="match status" value="1"/>
</dbReference>
<dbReference type="GO" id="GO:0003677">
    <property type="term" value="F:DNA binding"/>
    <property type="evidence" value="ECO:0007669"/>
    <property type="project" value="InterPro"/>
</dbReference>
<dbReference type="PANTHER" id="PTHR34388">
    <property type="entry name" value="DNA POLYMERASE III SUBUNIT DELTA"/>
    <property type="match status" value="1"/>
</dbReference>
<dbReference type="OrthoDB" id="9804983at2"/>